<evidence type="ECO:0000313" key="2">
    <source>
        <dbReference type="WBParaSite" id="ES5_v2.g23844.t1"/>
    </source>
</evidence>
<proteinExistence type="predicted"/>
<evidence type="ECO:0000313" key="1">
    <source>
        <dbReference type="Proteomes" id="UP000887579"/>
    </source>
</evidence>
<organism evidence="1 2">
    <name type="scientific">Panagrolaimus sp. ES5</name>
    <dbReference type="NCBI Taxonomy" id="591445"/>
    <lineage>
        <taxon>Eukaryota</taxon>
        <taxon>Metazoa</taxon>
        <taxon>Ecdysozoa</taxon>
        <taxon>Nematoda</taxon>
        <taxon>Chromadorea</taxon>
        <taxon>Rhabditida</taxon>
        <taxon>Tylenchina</taxon>
        <taxon>Panagrolaimomorpha</taxon>
        <taxon>Panagrolaimoidea</taxon>
        <taxon>Panagrolaimidae</taxon>
        <taxon>Panagrolaimus</taxon>
    </lineage>
</organism>
<reference evidence="2" key="1">
    <citation type="submission" date="2022-11" db="UniProtKB">
        <authorList>
            <consortium name="WormBaseParasite"/>
        </authorList>
    </citation>
    <scope>IDENTIFICATION</scope>
</reference>
<sequence>MKTLQTSSTIGWNVTPTPVMLKQKYDTNITQICTSIGKDGYNYIVYPIGGLERAKYEFPKDPEASITDIPPINLPDSQLHQYLWKNYITGRTSSWIDPDIEDAKLSKISMNALRMELRHAAFLGLQDVIIPIKRVEYDNLIKVIYHCLWVECLDIKITLLFPTNKALLINHEKLNDTNIINLWINIRRSIKNYSTEKVTVGIKLLGNEMDKEFTNPDYYPRWRGEPLDLFALDGEIFNDASSMILSQATIGGLFTIPYNQKFLIMCENTCEPILRKHFAETLSPLISNIIIQRQLPTITDWDFSLHDQLTLPSTPSWKDLTSFDYQNMEADKLKYKLYAEALLKVIHGQLIDRDEVVVVYILGAGRSGLAQICMDVIKGSVPETIRNRVNLIAIEKNPHAVLSLTYYNEILYVF</sequence>
<name>A0AC34G2Q0_9BILA</name>
<dbReference type="WBParaSite" id="ES5_v2.g23844.t1">
    <property type="protein sequence ID" value="ES5_v2.g23844.t1"/>
    <property type="gene ID" value="ES5_v2.g23844"/>
</dbReference>
<protein>
    <submittedName>
        <fullName evidence="2">Uncharacterized protein</fullName>
    </submittedName>
</protein>
<accession>A0AC34G2Q0</accession>
<dbReference type="Proteomes" id="UP000887579">
    <property type="component" value="Unplaced"/>
</dbReference>